<dbReference type="Pfam" id="PF00392">
    <property type="entry name" value="GntR"/>
    <property type="match status" value="1"/>
</dbReference>
<keyword evidence="1" id="KW-0805">Transcription regulation</keyword>
<dbReference type="RefSeq" id="WP_252917354.1">
    <property type="nucleotide sequence ID" value="NZ_JAAAML010000004.1"/>
</dbReference>
<evidence type="ECO:0000256" key="1">
    <source>
        <dbReference type="ARBA" id="ARBA00023015"/>
    </source>
</evidence>
<evidence type="ECO:0000256" key="2">
    <source>
        <dbReference type="ARBA" id="ARBA00023125"/>
    </source>
</evidence>
<comment type="caution">
    <text evidence="5">The sequence shown here is derived from an EMBL/GenBank/DDBJ whole genome shotgun (WGS) entry which is preliminary data.</text>
</comment>
<dbReference type="PANTHER" id="PTHR43537:SF45">
    <property type="entry name" value="GNTR FAMILY REGULATORY PROTEIN"/>
    <property type="match status" value="1"/>
</dbReference>
<dbReference type="Gene3D" id="1.20.120.530">
    <property type="entry name" value="GntR ligand-binding domain-like"/>
    <property type="match status" value="1"/>
</dbReference>
<dbReference type="Proteomes" id="UP001320715">
    <property type="component" value="Unassembled WGS sequence"/>
</dbReference>
<dbReference type="Pfam" id="PF07729">
    <property type="entry name" value="FCD"/>
    <property type="match status" value="1"/>
</dbReference>
<protein>
    <submittedName>
        <fullName evidence="5">FCD domain-containing protein</fullName>
    </submittedName>
</protein>
<proteinExistence type="predicted"/>
<accession>A0ABT1CWS7</accession>
<dbReference type="SUPFAM" id="SSF48008">
    <property type="entry name" value="GntR ligand-binding domain-like"/>
    <property type="match status" value="1"/>
</dbReference>
<gene>
    <name evidence="5" type="ORF">GTW23_20860</name>
</gene>
<sequence>MIAPQTPHNKDGEPLKLREQAYEEYTRSLLSQQIRPGQFITQRQLVEITGYPLGAIRELVPRLEAEGLIRTVPQRGMQVPQVDLNLVRNAYQFREFIEVAAVRLFATNADAGLIARLRAHHEQIIERFERGEEDGLMQDAEAVDLELHEAIIDGLGNDIIAHAYRVNWIKIRLIRLAETRLYVPMIPSVIGDHLRIIEALEARDPDAAAAAMQRHIEIARRRAVNMG</sequence>
<feature type="domain" description="HTH gntR-type" evidence="4">
    <location>
        <begin position="15"/>
        <end position="82"/>
    </location>
</feature>
<dbReference type="InterPro" id="IPR036388">
    <property type="entry name" value="WH-like_DNA-bd_sf"/>
</dbReference>
<keyword evidence="3" id="KW-0804">Transcription</keyword>
<dbReference type="EMBL" id="JAAAML010000004">
    <property type="protein sequence ID" value="MCO6410640.1"/>
    <property type="molecule type" value="Genomic_DNA"/>
</dbReference>
<evidence type="ECO:0000256" key="3">
    <source>
        <dbReference type="ARBA" id="ARBA00023163"/>
    </source>
</evidence>
<name>A0ABT1CWS7_9HYPH</name>
<dbReference type="Gene3D" id="1.10.10.10">
    <property type="entry name" value="Winged helix-like DNA-binding domain superfamily/Winged helix DNA-binding domain"/>
    <property type="match status" value="1"/>
</dbReference>
<dbReference type="SUPFAM" id="SSF46785">
    <property type="entry name" value="Winged helix' DNA-binding domain"/>
    <property type="match status" value="1"/>
</dbReference>
<evidence type="ECO:0000259" key="4">
    <source>
        <dbReference type="PROSITE" id="PS50949"/>
    </source>
</evidence>
<keyword evidence="6" id="KW-1185">Reference proteome</keyword>
<evidence type="ECO:0000313" key="5">
    <source>
        <dbReference type="EMBL" id="MCO6410640.1"/>
    </source>
</evidence>
<dbReference type="InterPro" id="IPR008920">
    <property type="entry name" value="TF_FadR/GntR_C"/>
</dbReference>
<dbReference type="SMART" id="SM00895">
    <property type="entry name" value="FCD"/>
    <property type="match status" value="1"/>
</dbReference>
<keyword evidence="2" id="KW-0238">DNA-binding</keyword>
<dbReference type="InterPro" id="IPR011711">
    <property type="entry name" value="GntR_C"/>
</dbReference>
<dbReference type="PANTHER" id="PTHR43537">
    <property type="entry name" value="TRANSCRIPTIONAL REGULATOR, GNTR FAMILY"/>
    <property type="match status" value="1"/>
</dbReference>
<dbReference type="PROSITE" id="PS50949">
    <property type="entry name" value="HTH_GNTR"/>
    <property type="match status" value="1"/>
</dbReference>
<organism evidence="5 6">
    <name type="scientific">Hoeflea alexandrii</name>
    <dbReference type="NCBI Taxonomy" id="288436"/>
    <lineage>
        <taxon>Bacteria</taxon>
        <taxon>Pseudomonadati</taxon>
        <taxon>Pseudomonadota</taxon>
        <taxon>Alphaproteobacteria</taxon>
        <taxon>Hyphomicrobiales</taxon>
        <taxon>Rhizobiaceae</taxon>
        <taxon>Hoeflea</taxon>
    </lineage>
</organism>
<dbReference type="InterPro" id="IPR000524">
    <property type="entry name" value="Tscrpt_reg_HTH_GntR"/>
</dbReference>
<evidence type="ECO:0000313" key="6">
    <source>
        <dbReference type="Proteomes" id="UP001320715"/>
    </source>
</evidence>
<dbReference type="InterPro" id="IPR036390">
    <property type="entry name" value="WH_DNA-bd_sf"/>
</dbReference>
<reference evidence="5 6" key="1">
    <citation type="submission" date="2020-01" db="EMBL/GenBank/DDBJ databases">
        <title>Genomes of bacteria type strains.</title>
        <authorList>
            <person name="Chen J."/>
            <person name="Zhu S."/>
            <person name="Yang J."/>
        </authorList>
    </citation>
    <scope>NUCLEOTIDE SEQUENCE [LARGE SCALE GENOMIC DNA]</scope>
    <source>
        <strain evidence="5 6">DSM 16655</strain>
    </source>
</reference>